<name>A0A9W8I4X1_9FUNG</name>
<dbReference type="Proteomes" id="UP001140094">
    <property type="component" value="Unassembled WGS sequence"/>
</dbReference>
<feature type="non-terminal residue" evidence="1">
    <location>
        <position position="184"/>
    </location>
</feature>
<sequence length="184" mass="20449">MFSPFAVDKVDEKAARDIAAEVRELRKCLEETANSTYIPSYVEEYLDDTASIVRWLHWAQGNTNAVVRGLMRTTQWREQSKVYPVKQRAGGSDGKPEVDPQGLVLVRGRRAAARMPRPAGRQQTVAQGACSWRHYSQSIQVLEDARVALKTAHERYAIIAQAAAVVPVESVCLADMSVESLAHI</sequence>
<organism evidence="1 2">
    <name type="scientific">Coemansia guatemalensis</name>
    <dbReference type="NCBI Taxonomy" id="2761395"/>
    <lineage>
        <taxon>Eukaryota</taxon>
        <taxon>Fungi</taxon>
        <taxon>Fungi incertae sedis</taxon>
        <taxon>Zoopagomycota</taxon>
        <taxon>Kickxellomycotina</taxon>
        <taxon>Kickxellomycetes</taxon>
        <taxon>Kickxellales</taxon>
        <taxon>Kickxellaceae</taxon>
        <taxon>Coemansia</taxon>
    </lineage>
</organism>
<keyword evidence="2" id="KW-1185">Reference proteome</keyword>
<protein>
    <submittedName>
        <fullName evidence="1">Uncharacterized protein</fullName>
    </submittedName>
</protein>
<accession>A0A9W8I4X1</accession>
<dbReference type="OrthoDB" id="5594814at2759"/>
<reference evidence="1" key="1">
    <citation type="submission" date="2022-07" db="EMBL/GenBank/DDBJ databases">
        <title>Phylogenomic reconstructions and comparative analyses of Kickxellomycotina fungi.</title>
        <authorList>
            <person name="Reynolds N.K."/>
            <person name="Stajich J.E."/>
            <person name="Barry K."/>
            <person name="Grigoriev I.V."/>
            <person name="Crous P."/>
            <person name="Smith M.E."/>
        </authorList>
    </citation>
    <scope>NUCLEOTIDE SEQUENCE</scope>
    <source>
        <strain evidence="1">NRRL 1565</strain>
    </source>
</reference>
<comment type="caution">
    <text evidence="1">The sequence shown here is derived from an EMBL/GenBank/DDBJ whole genome shotgun (WGS) entry which is preliminary data.</text>
</comment>
<dbReference type="AlphaFoldDB" id="A0A9W8I4X1"/>
<evidence type="ECO:0000313" key="2">
    <source>
        <dbReference type="Proteomes" id="UP001140094"/>
    </source>
</evidence>
<gene>
    <name evidence="1" type="ORF">H4R20_001894</name>
</gene>
<evidence type="ECO:0000313" key="1">
    <source>
        <dbReference type="EMBL" id="KAJ2805923.1"/>
    </source>
</evidence>
<dbReference type="EMBL" id="JANBUO010000243">
    <property type="protein sequence ID" value="KAJ2805923.1"/>
    <property type="molecule type" value="Genomic_DNA"/>
</dbReference>
<proteinExistence type="predicted"/>